<dbReference type="SUPFAM" id="SSF57667">
    <property type="entry name" value="beta-beta-alpha zinc fingers"/>
    <property type="match status" value="1"/>
</dbReference>
<dbReference type="CDD" id="cd07765">
    <property type="entry name" value="KRAB_A-box"/>
    <property type="match status" value="1"/>
</dbReference>
<evidence type="ECO:0000256" key="11">
    <source>
        <dbReference type="SAM" id="MobiDB-lite"/>
    </source>
</evidence>
<dbReference type="InterPro" id="IPR050758">
    <property type="entry name" value="Znf_C2H2-type"/>
</dbReference>
<keyword evidence="3" id="KW-0677">Repeat</keyword>
<evidence type="ECO:0000256" key="7">
    <source>
        <dbReference type="ARBA" id="ARBA00023125"/>
    </source>
</evidence>
<evidence type="ECO:0000256" key="3">
    <source>
        <dbReference type="ARBA" id="ARBA00022737"/>
    </source>
</evidence>
<dbReference type="SMART" id="SM00355">
    <property type="entry name" value="ZnF_C2H2"/>
    <property type="match status" value="2"/>
</dbReference>
<dbReference type="GO" id="GO:0008270">
    <property type="term" value="F:zinc ion binding"/>
    <property type="evidence" value="ECO:0007669"/>
    <property type="project" value="UniProtKB-KW"/>
</dbReference>
<evidence type="ECO:0000256" key="9">
    <source>
        <dbReference type="ARBA" id="ARBA00023242"/>
    </source>
</evidence>
<dbReference type="Pfam" id="PF01352">
    <property type="entry name" value="KRAB"/>
    <property type="match status" value="1"/>
</dbReference>
<feature type="compositionally biased region" description="Acidic residues" evidence="11">
    <location>
        <begin position="232"/>
        <end position="241"/>
    </location>
</feature>
<evidence type="ECO:0000256" key="10">
    <source>
        <dbReference type="PROSITE-ProRule" id="PRU00042"/>
    </source>
</evidence>
<dbReference type="AlphaFoldDB" id="A0A2G9RBN2"/>
<dbReference type="InterPro" id="IPR013087">
    <property type="entry name" value="Znf_C2H2_type"/>
</dbReference>
<keyword evidence="5" id="KW-0862">Zinc</keyword>
<dbReference type="InterPro" id="IPR036051">
    <property type="entry name" value="KRAB_dom_sf"/>
</dbReference>
<dbReference type="Gene3D" id="3.30.160.60">
    <property type="entry name" value="Classic Zinc Finger"/>
    <property type="match status" value="2"/>
</dbReference>
<feature type="region of interest" description="Disordered" evidence="11">
    <location>
        <begin position="299"/>
        <end position="391"/>
    </location>
</feature>
<evidence type="ECO:0000256" key="4">
    <source>
        <dbReference type="ARBA" id="ARBA00022771"/>
    </source>
</evidence>
<dbReference type="InterPro" id="IPR036236">
    <property type="entry name" value="Znf_C2H2_sf"/>
</dbReference>
<evidence type="ECO:0000313" key="13">
    <source>
        <dbReference type="EMBL" id="PIO25302.1"/>
    </source>
</evidence>
<dbReference type="SUPFAM" id="SSF109640">
    <property type="entry name" value="KRAB domain (Kruppel-associated box)"/>
    <property type="match status" value="1"/>
</dbReference>
<keyword evidence="8" id="KW-0804">Transcription</keyword>
<dbReference type="PANTHER" id="PTHR23234">
    <property type="entry name" value="ZNF44 PROTEIN"/>
    <property type="match status" value="1"/>
</dbReference>
<sequence length="510" mass="58293">MMAQMRMEEDRSHMTEKILNLTLEIIYLLTGERFPLLKSGDHMTITVPPCDSLKPERHNMEKILEVTKKMMELLTGEVPIRCQDVTVYFSMEEWEYLEGHKDLYKDVMMDNQPPLTSPDGSSNGNPPERCPRPLYSQDSTQEGHTIPHHHQSGNLRNSKAEGKEEIKEEDDEDGVMEKSEFPKEHKDLYQDIMGETSSYRNPPERCHHPLYSRDSTQEGHTIPEPSSKEYKEEDEEYEVMEEFPGGQKHMMKPPNTRNPPERCPRPLYSRDSSQEDHTIPHCYKSGDPIDIEFEVQAEEEETYLRDDPQSIEEDGITGTFLEEDTPTEISTDGREMRKTSEDCLTLSPDCKVEDEDITQYSPGENPTTSNVHPAPHSVDGPSYSSYPEEPQTVRDGAVLPTEKRFSCTECGKSFHFKSNLNVHNRSHTGEKPYSCHECGKCFSQKSDLYTHQRSHTGEKPYPCPEDPTQPSRCIGVLSAGNVFNMNDVGHHSSHVGKKHTLIYTSDILHG</sequence>
<feature type="compositionally biased region" description="Polar residues" evidence="11">
    <location>
        <begin position="358"/>
        <end position="371"/>
    </location>
</feature>
<dbReference type="PROSITE" id="PS00028">
    <property type="entry name" value="ZINC_FINGER_C2H2_1"/>
    <property type="match status" value="2"/>
</dbReference>
<feature type="compositionally biased region" description="Acidic residues" evidence="11">
    <location>
        <begin position="309"/>
        <end position="326"/>
    </location>
</feature>
<dbReference type="PANTHER" id="PTHR23234:SF8">
    <property type="entry name" value="C2H2-TYPE DOMAIN-CONTAINING PROTEIN"/>
    <property type="match status" value="1"/>
</dbReference>
<feature type="compositionally biased region" description="Basic and acidic residues" evidence="11">
    <location>
        <begin position="331"/>
        <end position="341"/>
    </location>
</feature>
<dbReference type="GO" id="GO:0003677">
    <property type="term" value="F:DNA binding"/>
    <property type="evidence" value="ECO:0007669"/>
    <property type="project" value="UniProtKB-KW"/>
</dbReference>
<gene>
    <name evidence="13" type="ORF">AB205_0093910</name>
</gene>
<feature type="domain" description="C2H2-type" evidence="12">
    <location>
        <begin position="405"/>
        <end position="432"/>
    </location>
</feature>
<evidence type="ECO:0000256" key="1">
    <source>
        <dbReference type="ARBA" id="ARBA00004123"/>
    </source>
</evidence>
<keyword evidence="14" id="KW-1185">Reference proteome</keyword>
<dbReference type="FunFam" id="3.30.160.60:FF:002343">
    <property type="entry name" value="Zinc finger protein 33A"/>
    <property type="match status" value="1"/>
</dbReference>
<keyword evidence="6" id="KW-0805">Transcription regulation</keyword>
<dbReference type="Gene3D" id="6.10.140.140">
    <property type="match status" value="1"/>
</dbReference>
<feature type="compositionally biased region" description="Basic and acidic residues" evidence="11">
    <location>
        <begin position="175"/>
        <end position="189"/>
    </location>
</feature>
<dbReference type="PROSITE" id="PS50157">
    <property type="entry name" value="ZINC_FINGER_C2H2_2"/>
    <property type="match status" value="2"/>
</dbReference>
<feature type="domain" description="C2H2-type" evidence="12">
    <location>
        <begin position="433"/>
        <end position="460"/>
    </location>
</feature>
<accession>A0A2G9RBN2</accession>
<dbReference type="Pfam" id="PF00096">
    <property type="entry name" value="zf-C2H2"/>
    <property type="match status" value="2"/>
</dbReference>
<keyword evidence="4 10" id="KW-0863">Zinc-finger</keyword>
<dbReference type="GO" id="GO:0006355">
    <property type="term" value="P:regulation of DNA-templated transcription"/>
    <property type="evidence" value="ECO:0007669"/>
    <property type="project" value="InterPro"/>
</dbReference>
<evidence type="ECO:0000259" key="12">
    <source>
        <dbReference type="PROSITE" id="PS50157"/>
    </source>
</evidence>
<dbReference type="FunFam" id="3.30.160.60:FF:000646">
    <property type="entry name" value="Myeloid zinc finger 1"/>
    <property type="match status" value="1"/>
</dbReference>
<organism evidence="13 14">
    <name type="scientific">Aquarana catesbeiana</name>
    <name type="common">American bullfrog</name>
    <name type="synonym">Rana catesbeiana</name>
    <dbReference type="NCBI Taxonomy" id="8400"/>
    <lineage>
        <taxon>Eukaryota</taxon>
        <taxon>Metazoa</taxon>
        <taxon>Chordata</taxon>
        <taxon>Craniata</taxon>
        <taxon>Vertebrata</taxon>
        <taxon>Euteleostomi</taxon>
        <taxon>Amphibia</taxon>
        <taxon>Batrachia</taxon>
        <taxon>Anura</taxon>
        <taxon>Neobatrachia</taxon>
        <taxon>Ranoidea</taxon>
        <taxon>Ranidae</taxon>
        <taxon>Aquarana</taxon>
    </lineage>
</organism>
<evidence type="ECO:0000256" key="8">
    <source>
        <dbReference type="ARBA" id="ARBA00023163"/>
    </source>
</evidence>
<evidence type="ECO:0000256" key="6">
    <source>
        <dbReference type="ARBA" id="ARBA00023015"/>
    </source>
</evidence>
<keyword evidence="7" id="KW-0238">DNA-binding</keyword>
<keyword evidence="2" id="KW-0479">Metal-binding</keyword>
<keyword evidence="9" id="KW-0539">Nucleus</keyword>
<proteinExistence type="predicted"/>
<dbReference type="OrthoDB" id="8117402at2759"/>
<dbReference type="InterPro" id="IPR001909">
    <property type="entry name" value="KRAB"/>
</dbReference>
<dbReference type="GO" id="GO:0005634">
    <property type="term" value="C:nucleus"/>
    <property type="evidence" value="ECO:0007669"/>
    <property type="project" value="UniProtKB-SubCell"/>
</dbReference>
<name>A0A2G9RBN2_AQUCT</name>
<feature type="region of interest" description="Disordered" evidence="11">
    <location>
        <begin position="108"/>
        <end position="286"/>
    </location>
</feature>
<dbReference type="EMBL" id="KV948232">
    <property type="protein sequence ID" value="PIO25302.1"/>
    <property type="molecule type" value="Genomic_DNA"/>
</dbReference>
<protein>
    <recommendedName>
        <fullName evidence="12">C2H2-type domain-containing protein</fullName>
    </recommendedName>
</protein>
<reference evidence="14" key="1">
    <citation type="journal article" date="2017" name="Nat. Commun.">
        <title>The North American bullfrog draft genome provides insight into hormonal regulation of long noncoding RNA.</title>
        <authorList>
            <person name="Hammond S.A."/>
            <person name="Warren R.L."/>
            <person name="Vandervalk B.P."/>
            <person name="Kucuk E."/>
            <person name="Khan H."/>
            <person name="Gibb E.A."/>
            <person name="Pandoh P."/>
            <person name="Kirk H."/>
            <person name="Zhao Y."/>
            <person name="Jones M."/>
            <person name="Mungall A.J."/>
            <person name="Coope R."/>
            <person name="Pleasance S."/>
            <person name="Moore R.A."/>
            <person name="Holt R.A."/>
            <person name="Round J.M."/>
            <person name="Ohora S."/>
            <person name="Walle B.V."/>
            <person name="Veldhoen N."/>
            <person name="Helbing C.C."/>
            <person name="Birol I."/>
        </authorList>
    </citation>
    <scope>NUCLEOTIDE SEQUENCE [LARGE SCALE GENOMIC DNA]</scope>
</reference>
<evidence type="ECO:0000256" key="2">
    <source>
        <dbReference type="ARBA" id="ARBA00022723"/>
    </source>
</evidence>
<dbReference type="Proteomes" id="UP000228934">
    <property type="component" value="Unassembled WGS sequence"/>
</dbReference>
<evidence type="ECO:0000256" key="5">
    <source>
        <dbReference type="ARBA" id="ARBA00022833"/>
    </source>
</evidence>
<evidence type="ECO:0000313" key="14">
    <source>
        <dbReference type="Proteomes" id="UP000228934"/>
    </source>
</evidence>
<comment type="subcellular location">
    <subcellularLocation>
        <location evidence="1">Nucleus</location>
    </subcellularLocation>
</comment>